<comment type="caution">
    <text evidence="3">The sequence shown here is derived from an EMBL/GenBank/DDBJ whole genome shotgun (WGS) entry which is preliminary data.</text>
</comment>
<dbReference type="InterPro" id="IPR055949">
    <property type="entry name" value="DUF7527"/>
</dbReference>
<sequence>MAPEDDSAGGSTGDAYEGAERRVSSLSRDDALAGTTLFVRYEDTTDGTLEHAVEGRIDESALRSNLHLAAHTAFEADGVTVDGRSFGSFLRDAPEYRFVEWLLTALLYEIRRTGTSDGLSKLYASIERIDRIDFDGDAVTDGTGRDSASFDLVVRDERADPLVIATFGEDGTPTGAVPVDSFVERASRVAEATGTLAAAFFVTSRFATGATEVAAEATRGGLFSRTARRSFVTLSRQRGFHLCLVEAQDETCHLTVPDL</sequence>
<feature type="domain" description="DUF7527" evidence="2">
    <location>
        <begin position="26"/>
        <end position="259"/>
    </location>
</feature>
<dbReference type="AlphaFoldDB" id="A0ABD5ZXF7"/>
<keyword evidence="4" id="KW-1185">Reference proteome</keyword>
<dbReference type="RefSeq" id="WP_379702930.1">
    <property type="nucleotide sequence ID" value="NZ_JBHTAT010000001.1"/>
</dbReference>
<evidence type="ECO:0000256" key="1">
    <source>
        <dbReference type="SAM" id="MobiDB-lite"/>
    </source>
</evidence>
<accession>A0ABD5ZXF7</accession>
<dbReference type="EMBL" id="JBHTAT010000001">
    <property type="protein sequence ID" value="MFC7254733.1"/>
    <property type="molecule type" value="Genomic_DNA"/>
</dbReference>
<name>A0ABD5ZXF7_9EURY</name>
<feature type="region of interest" description="Disordered" evidence="1">
    <location>
        <begin position="1"/>
        <end position="22"/>
    </location>
</feature>
<evidence type="ECO:0000259" key="2">
    <source>
        <dbReference type="Pfam" id="PF24371"/>
    </source>
</evidence>
<dbReference type="Pfam" id="PF24371">
    <property type="entry name" value="DUF7527"/>
    <property type="match status" value="1"/>
</dbReference>
<proteinExistence type="predicted"/>
<evidence type="ECO:0000313" key="4">
    <source>
        <dbReference type="Proteomes" id="UP001596434"/>
    </source>
</evidence>
<organism evidence="3 4">
    <name type="scientific">Haloplanus litoreus</name>
    <dbReference type="NCBI Taxonomy" id="767515"/>
    <lineage>
        <taxon>Archaea</taxon>
        <taxon>Methanobacteriati</taxon>
        <taxon>Methanobacteriota</taxon>
        <taxon>Stenosarchaea group</taxon>
        <taxon>Halobacteria</taxon>
        <taxon>Halobacteriales</taxon>
        <taxon>Haloferacaceae</taxon>
        <taxon>Haloplanus</taxon>
    </lineage>
</organism>
<dbReference type="Proteomes" id="UP001596434">
    <property type="component" value="Unassembled WGS sequence"/>
</dbReference>
<reference evidence="3 4" key="1">
    <citation type="journal article" date="2019" name="Int. J. Syst. Evol. Microbiol.">
        <title>The Global Catalogue of Microorganisms (GCM) 10K type strain sequencing project: providing services to taxonomists for standard genome sequencing and annotation.</title>
        <authorList>
            <consortium name="The Broad Institute Genomics Platform"/>
            <consortium name="The Broad Institute Genome Sequencing Center for Infectious Disease"/>
            <person name="Wu L."/>
            <person name="Ma J."/>
        </authorList>
    </citation>
    <scope>NUCLEOTIDE SEQUENCE [LARGE SCALE GENOMIC DNA]</scope>
    <source>
        <strain evidence="3 4">GX21</strain>
    </source>
</reference>
<dbReference type="GeneID" id="96953055"/>
<evidence type="ECO:0000313" key="3">
    <source>
        <dbReference type="EMBL" id="MFC7254733.1"/>
    </source>
</evidence>
<protein>
    <recommendedName>
        <fullName evidence="2">DUF7527 domain-containing protein</fullName>
    </recommendedName>
</protein>
<gene>
    <name evidence="3" type="ORF">ACFQKE_05355</name>
</gene>